<protein>
    <recommendedName>
        <fullName evidence="3">Replication initiation factor family protein</fullName>
    </recommendedName>
</protein>
<gene>
    <name evidence="1" type="ORF">IFO67_01635</name>
</gene>
<reference evidence="2" key="1">
    <citation type="submission" date="2023-07" db="EMBL/GenBank/DDBJ databases">
        <title>Thauera sp. CAU 1555 isolated from sand of Yaerae Beach.</title>
        <authorList>
            <person name="Kim W."/>
        </authorList>
    </citation>
    <scope>NUCLEOTIDE SEQUENCE [LARGE SCALE GENOMIC DNA]</scope>
    <source>
        <strain evidence="2">CAU 1555</strain>
    </source>
</reference>
<evidence type="ECO:0008006" key="3">
    <source>
        <dbReference type="Google" id="ProtNLM"/>
    </source>
</evidence>
<evidence type="ECO:0000313" key="1">
    <source>
        <dbReference type="EMBL" id="MBD8501576.1"/>
    </source>
</evidence>
<comment type="caution">
    <text evidence="1">The sequence shown here is derived from an EMBL/GenBank/DDBJ whole genome shotgun (WGS) entry which is preliminary data.</text>
</comment>
<organism evidence="1 2">
    <name type="scientific">Thauera sedimentorum</name>
    <dbReference type="NCBI Taxonomy" id="2767595"/>
    <lineage>
        <taxon>Bacteria</taxon>
        <taxon>Pseudomonadati</taxon>
        <taxon>Pseudomonadota</taxon>
        <taxon>Betaproteobacteria</taxon>
        <taxon>Rhodocyclales</taxon>
        <taxon>Zoogloeaceae</taxon>
        <taxon>Thauera</taxon>
    </lineage>
</organism>
<evidence type="ECO:0000313" key="2">
    <source>
        <dbReference type="Proteomes" id="UP000603602"/>
    </source>
</evidence>
<dbReference type="Proteomes" id="UP000603602">
    <property type="component" value="Unassembled WGS sequence"/>
</dbReference>
<accession>A0ABR9B8S5</accession>
<proteinExistence type="predicted"/>
<name>A0ABR9B8S5_9RHOO</name>
<dbReference type="EMBL" id="JACYTO010000001">
    <property type="protein sequence ID" value="MBD8501576.1"/>
    <property type="molecule type" value="Genomic_DNA"/>
</dbReference>
<dbReference type="RefSeq" id="WP_187716420.1">
    <property type="nucleotide sequence ID" value="NZ_JACTAH010000001.1"/>
</dbReference>
<sequence length="357" mass="41216">MTPRFLLFGHDTVECAYYLAPSPSCALSFEQLAVEKEVLKSSKSRHPTALRLGTEEFLLASHGTGSGYPFLLENEAFAIQCGEFNQPNFFVTFRSFALWQFGAVALHARFLRWAESVGYAPYRAERLSRVDFTFDYALPVLDFDEESFVSQAQKDNKHRKNGRAQTFRLGEGPLVLRVYDKCAEITEKSAKTWFFDLWGCTENVWRIEWQARKEWLRRFGLKTFDDLAERQGDLLRYVTHDHTTLRRPSTDSNRSRWPLHPVWADLQARIESLGGLGVLKEIDPKALLDERMMRLAVSVYGYLKRMAAIEGLMKGRSEIGLEESVGVLQARLDALHDPLSWDMDVDRRMTQMRLGQW</sequence>
<keyword evidence="2" id="KW-1185">Reference proteome</keyword>